<reference evidence="2 3" key="1">
    <citation type="submission" date="2014-03" db="EMBL/GenBank/DDBJ databases">
        <title>Draft genome of the hookworm Oesophagostomum dentatum.</title>
        <authorList>
            <person name="Mitreva M."/>
        </authorList>
    </citation>
    <scope>NUCLEOTIDE SEQUENCE [LARGE SCALE GENOMIC DNA]</scope>
    <source>
        <strain evidence="2 3">OD-Hann</strain>
    </source>
</reference>
<dbReference type="EMBL" id="KN550206">
    <property type="protein sequence ID" value="KHJ94764.1"/>
    <property type="molecule type" value="Genomic_DNA"/>
</dbReference>
<protein>
    <submittedName>
        <fullName evidence="2">Uncharacterized protein</fullName>
    </submittedName>
</protein>
<proteinExistence type="predicted"/>
<feature type="signal peptide" evidence="1">
    <location>
        <begin position="1"/>
        <end position="17"/>
    </location>
</feature>
<dbReference type="Proteomes" id="UP000053660">
    <property type="component" value="Unassembled WGS sequence"/>
</dbReference>
<keyword evidence="3" id="KW-1185">Reference proteome</keyword>
<dbReference type="InterPro" id="IPR029033">
    <property type="entry name" value="His_PPase_superfam"/>
</dbReference>
<feature type="chain" id="PRO_5002062389" evidence="1">
    <location>
        <begin position="18"/>
        <end position="71"/>
    </location>
</feature>
<accession>A0A0B1TBW8</accession>
<dbReference type="SUPFAM" id="SSF53254">
    <property type="entry name" value="Phosphoglycerate mutase-like"/>
    <property type="match status" value="1"/>
</dbReference>
<evidence type="ECO:0000313" key="3">
    <source>
        <dbReference type="Proteomes" id="UP000053660"/>
    </source>
</evidence>
<dbReference type="AlphaFoldDB" id="A0A0B1TBW8"/>
<dbReference type="OrthoDB" id="258392at2759"/>
<organism evidence="2 3">
    <name type="scientific">Oesophagostomum dentatum</name>
    <name type="common">Nodular worm</name>
    <dbReference type="NCBI Taxonomy" id="61180"/>
    <lineage>
        <taxon>Eukaryota</taxon>
        <taxon>Metazoa</taxon>
        <taxon>Ecdysozoa</taxon>
        <taxon>Nematoda</taxon>
        <taxon>Chromadorea</taxon>
        <taxon>Rhabditida</taxon>
        <taxon>Rhabditina</taxon>
        <taxon>Rhabditomorpha</taxon>
        <taxon>Strongyloidea</taxon>
        <taxon>Strongylidae</taxon>
        <taxon>Oesophagostomum</taxon>
    </lineage>
</organism>
<gene>
    <name evidence="2" type="ORF">OESDEN_05300</name>
</gene>
<evidence type="ECO:0000313" key="2">
    <source>
        <dbReference type="EMBL" id="KHJ94764.1"/>
    </source>
</evidence>
<evidence type="ECO:0000256" key="1">
    <source>
        <dbReference type="SAM" id="SignalP"/>
    </source>
</evidence>
<sequence>MLAFLLLLNVHVETTENDMELALVQVIWHHGDISPLETYENDPFQANWTFGGSGFGRLSPVSCKWPFLVNT</sequence>
<dbReference type="GO" id="GO:0016791">
    <property type="term" value="F:phosphatase activity"/>
    <property type="evidence" value="ECO:0007669"/>
    <property type="project" value="UniProtKB-ARBA"/>
</dbReference>
<keyword evidence="1" id="KW-0732">Signal</keyword>
<dbReference type="Gene3D" id="3.40.50.1240">
    <property type="entry name" value="Phosphoglycerate mutase-like"/>
    <property type="match status" value="1"/>
</dbReference>
<name>A0A0B1TBW8_OESDE</name>